<reference evidence="2" key="1">
    <citation type="submission" date="2020-05" db="EMBL/GenBank/DDBJ databases">
        <title>Phylogenomic resolution of chytrid fungi.</title>
        <authorList>
            <person name="Stajich J.E."/>
            <person name="Amses K."/>
            <person name="Simmons R."/>
            <person name="Seto K."/>
            <person name="Myers J."/>
            <person name="Bonds A."/>
            <person name="Quandt C.A."/>
            <person name="Barry K."/>
            <person name="Liu P."/>
            <person name="Grigoriev I."/>
            <person name="Longcore J.E."/>
            <person name="James T.Y."/>
        </authorList>
    </citation>
    <scope>NUCLEOTIDE SEQUENCE</scope>
    <source>
        <strain evidence="2">JEL0379</strain>
    </source>
</reference>
<evidence type="ECO:0000313" key="3">
    <source>
        <dbReference type="Proteomes" id="UP001212152"/>
    </source>
</evidence>
<organism evidence="2 3">
    <name type="scientific">Geranomyces variabilis</name>
    <dbReference type="NCBI Taxonomy" id="109894"/>
    <lineage>
        <taxon>Eukaryota</taxon>
        <taxon>Fungi</taxon>
        <taxon>Fungi incertae sedis</taxon>
        <taxon>Chytridiomycota</taxon>
        <taxon>Chytridiomycota incertae sedis</taxon>
        <taxon>Chytridiomycetes</taxon>
        <taxon>Spizellomycetales</taxon>
        <taxon>Powellomycetaceae</taxon>
        <taxon>Geranomyces</taxon>
    </lineage>
</organism>
<name>A0AAD5TR23_9FUNG</name>
<proteinExistence type="predicted"/>
<evidence type="ECO:0000259" key="1">
    <source>
        <dbReference type="Pfam" id="PF20236"/>
    </source>
</evidence>
<dbReference type="AlphaFoldDB" id="A0AAD5TR23"/>
<dbReference type="InterPro" id="IPR046528">
    <property type="entry name" value="DUF6593"/>
</dbReference>
<keyword evidence="3" id="KW-1185">Reference proteome</keyword>
<dbReference type="Pfam" id="PF20236">
    <property type="entry name" value="DUF6593"/>
    <property type="match status" value="1"/>
</dbReference>
<protein>
    <recommendedName>
        <fullName evidence="1">DUF6593 domain-containing protein</fullName>
    </recommendedName>
</protein>
<feature type="domain" description="DUF6593" evidence="1">
    <location>
        <begin position="167"/>
        <end position="307"/>
    </location>
</feature>
<accession>A0AAD5TR23</accession>
<dbReference type="Proteomes" id="UP001212152">
    <property type="component" value="Unassembled WGS sequence"/>
</dbReference>
<dbReference type="EMBL" id="JADGJQ010000009">
    <property type="protein sequence ID" value="KAJ3182385.1"/>
    <property type="molecule type" value="Genomic_DNA"/>
</dbReference>
<sequence length="312" mass="34151">MSQAPPAYEAGSSSADVTYPADIKPGTVDTRSYAVDNAGSGIYPNATEHYVPPTAEPESHQYESALVPSAPSAAVLAEKRPSFLARHITHRKEFKQDKPLPAAPTVQQQSTEVVQQSVTNEALPSGGVASTMQTVYQGPYPLPANSVTFNIHRTGWISRDCKILHADNKTPAYHIDHPYSFFGAWHVNMRRGDSHGPVVFLINKSAVGSEFSIQDPVNPGLSAKIVRTGGIIGKRKHEFKAFDGRKYAWKLDAAGGDMTLVCYPEKSMVARVYRAHHSWSKVARVEVLPNGSHIMDLIVASGLCVEEWEKHH</sequence>
<evidence type="ECO:0000313" key="2">
    <source>
        <dbReference type="EMBL" id="KAJ3182385.1"/>
    </source>
</evidence>
<gene>
    <name evidence="2" type="ORF">HDU87_008549</name>
</gene>
<comment type="caution">
    <text evidence="2">The sequence shown here is derived from an EMBL/GenBank/DDBJ whole genome shotgun (WGS) entry which is preliminary data.</text>
</comment>